<dbReference type="InterPro" id="IPR048020">
    <property type="entry name" value="Transpos_IS3"/>
</dbReference>
<evidence type="ECO:0000259" key="1">
    <source>
        <dbReference type="PROSITE" id="PS50994"/>
    </source>
</evidence>
<dbReference type="InterPro" id="IPR001584">
    <property type="entry name" value="Integrase_cat-core"/>
</dbReference>
<dbReference type="NCBIfam" id="NF033516">
    <property type="entry name" value="transpos_IS3"/>
    <property type="match status" value="1"/>
</dbReference>
<name>A0ABQ2DEL9_9DEIO</name>
<dbReference type="EMBL" id="BMOD01000032">
    <property type="protein sequence ID" value="GGJ55291.1"/>
    <property type="molecule type" value="Genomic_DNA"/>
</dbReference>
<reference evidence="3" key="1">
    <citation type="journal article" date="2019" name="Int. J. Syst. Evol. Microbiol.">
        <title>The Global Catalogue of Microorganisms (GCM) 10K type strain sequencing project: providing services to taxonomists for standard genome sequencing and annotation.</title>
        <authorList>
            <consortium name="The Broad Institute Genomics Platform"/>
            <consortium name="The Broad Institute Genome Sequencing Center for Infectious Disease"/>
            <person name="Wu L."/>
            <person name="Ma J."/>
        </authorList>
    </citation>
    <scope>NUCLEOTIDE SEQUENCE [LARGE SCALE GENOMIC DNA]</scope>
    <source>
        <strain evidence="3">JCM 14370</strain>
    </source>
</reference>
<organism evidence="2 3">
    <name type="scientific">Deinococcus roseus</name>
    <dbReference type="NCBI Taxonomy" id="392414"/>
    <lineage>
        <taxon>Bacteria</taxon>
        <taxon>Thermotogati</taxon>
        <taxon>Deinococcota</taxon>
        <taxon>Deinococci</taxon>
        <taxon>Deinococcales</taxon>
        <taxon>Deinococcaceae</taxon>
        <taxon>Deinococcus</taxon>
    </lineage>
</organism>
<protein>
    <submittedName>
        <fullName evidence="2">Transposase</fullName>
    </submittedName>
</protein>
<dbReference type="Proteomes" id="UP000632222">
    <property type="component" value="Unassembled WGS sequence"/>
</dbReference>
<dbReference type="InterPro" id="IPR036397">
    <property type="entry name" value="RNaseH_sf"/>
</dbReference>
<dbReference type="Pfam" id="PF00665">
    <property type="entry name" value="rve"/>
    <property type="match status" value="1"/>
</dbReference>
<dbReference type="PANTHER" id="PTHR47515">
    <property type="entry name" value="LOW CALCIUM RESPONSE LOCUS PROTEIN T"/>
    <property type="match status" value="1"/>
</dbReference>
<proteinExistence type="predicted"/>
<sequence length="250" mass="29127">MQTSRSVLRYRQKCHVERQSQLVRKLRQVTLEHPQYGYRKAHAVLAREGLKVNAKTVHRLWKLHHLQQKPRRHHRKVRSGASLPEKANKVNEVWALDFVFDQTVGGQALKFLRLTDEYSKMLLSTHVSTRFRAQQVIQVLNQAFAEHGLPQKLRSDNGSEFMARDLGVFLGLKRVTPVRIEPGKPWQNGFIESLKSRFREEFLNQHVFRTVKEAQVLSVSYRQYSTLRGSIPRWGTSRPVSLCSAPRLLE</sequence>
<dbReference type="PANTHER" id="PTHR47515:SF2">
    <property type="entry name" value="INTEGRASE CORE DOMAIN PROTEIN"/>
    <property type="match status" value="1"/>
</dbReference>
<dbReference type="PROSITE" id="PS50994">
    <property type="entry name" value="INTEGRASE"/>
    <property type="match status" value="1"/>
</dbReference>
<evidence type="ECO:0000313" key="3">
    <source>
        <dbReference type="Proteomes" id="UP000632222"/>
    </source>
</evidence>
<dbReference type="SUPFAM" id="SSF53098">
    <property type="entry name" value="Ribonuclease H-like"/>
    <property type="match status" value="1"/>
</dbReference>
<evidence type="ECO:0000313" key="2">
    <source>
        <dbReference type="EMBL" id="GGJ55291.1"/>
    </source>
</evidence>
<dbReference type="InterPro" id="IPR012337">
    <property type="entry name" value="RNaseH-like_sf"/>
</dbReference>
<dbReference type="InterPro" id="IPR025948">
    <property type="entry name" value="HTH-like_dom"/>
</dbReference>
<dbReference type="Pfam" id="PF13276">
    <property type="entry name" value="HTH_21"/>
    <property type="match status" value="1"/>
</dbReference>
<comment type="caution">
    <text evidence="2">The sequence shown here is derived from an EMBL/GenBank/DDBJ whole genome shotgun (WGS) entry which is preliminary data.</text>
</comment>
<gene>
    <name evidence="2" type="ORF">GCM10008938_46800</name>
</gene>
<dbReference type="Gene3D" id="3.30.420.10">
    <property type="entry name" value="Ribonuclease H-like superfamily/Ribonuclease H"/>
    <property type="match status" value="1"/>
</dbReference>
<accession>A0ABQ2DEL9</accession>
<keyword evidence="3" id="KW-1185">Reference proteome</keyword>
<feature type="domain" description="Integrase catalytic" evidence="1">
    <location>
        <begin position="80"/>
        <end position="247"/>
    </location>
</feature>